<organism evidence="3 4">
    <name type="scientific">Streptomyces vinaceus</name>
    <dbReference type="NCBI Taxonomy" id="1960"/>
    <lineage>
        <taxon>Bacteria</taxon>
        <taxon>Bacillati</taxon>
        <taxon>Actinomycetota</taxon>
        <taxon>Actinomycetes</taxon>
        <taxon>Kitasatosporales</taxon>
        <taxon>Streptomycetaceae</taxon>
        <taxon>Streptomyces</taxon>
    </lineage>
</organism>
<dbReference type="Proteomes" id="UP000325563">
    <property type="component" value="Chromosome"/>
</dbReference>
<name>A0A5J6J874_STRVI</name>
<dbReference type="PROSITE" id="PS51318">
    <property type="entry name" value="TAT"/>
    <property type="match status" value="1"/>
</dbReference>
<evidence type="ECO:0000313" key="4">
    <source>
        <dbReference type="Proteomes" id="UP000325563"/>
    </source>
</evidence>
<dbReference type="EMBL" id="CP023692">
    <property type="protein sequence ID" value="QEV46795.1"/>
    <property type="molecule type" value="Genomic_DNA"/>
</dbReference>
<keyword evidence="2" id="KW-0472">Membrane</keyword>
<evidence type="ECO:0000313" key="3">
    <source>
        <dbReference type="EMBL" id="QEV46795.1"/>
    </source>
</evidence>
<evidence type="ECO:0008006" key="5">
    <source>
        <dbReference type="Google" id="ProtNLM"/>
    </source>
</evidence>
<feature type="compositionally biased region" description="Low complexity" evidence="1">
    <location>
        <begin position="14"/>
        <end position="24"/>
    </location>
</feature>
<dbReference type="InterPro" id="IPR006311">
    <property type="entry name" value="TAT_signal"/>
</dbReference>
<feature type="transmembrane region" description="Helical" evidence="2">
    <location>
        <begin position="37"/>
        <end position="57"/>
    </location>
</feature>
<gene>
    <name evidence="3" type="ORF">CP980_18345</name>
</gene>
<dbReference type="AlphaFoldDB" id="A0A5J6J874"/>
<proteinExistence type="predicted"/>
<sequence>MNDQQNDQQKDQQNDQPTDAAAGPTAPPKRPVNRRKAAALAAGAVALAVLAGGALWASAAIADADRSAPTRYWIAAGPTPSSSPEPVPSVPSNELTGKLMPLPVNYSLGPDIAVDGNDFYVSGERAIEDLKEARSGLSGPQREQRDKALADLKLKGMAGRSYSKDHLGLVAEVRLTQADPSALAKFSEVGKKVLDLLGDDREAPKVDGFPDAKCALQKIGDPDAKDKEKIDTIDCVAVQGDVLVDFRAYGIPQFSVTEVADLFKQQLNHLKAPGESV</sequence>
<accession>A0A5J6J874</accession>
<keyword evidence="4" id="KW-1185">Reference proteome</keyword>
<keyword evidence="2" id="KW-0812">Transmembrane</keyword>
<dbReference type="GeneID" id="95612503"/>
<evidence type="ECO:0000256" key="2">
    <source>
        <dbReference type="SAM" id="Phobius"/>
    </source>
</evidence>
<dbReference type="RefSeq" id="WP_150528626.1">
    <property type="nucleotide sequence ID" value="NZ_BNBW01000013.1"/>
</dbReference>
<reference evidence="3 4" key="1">
    <citation type="submission" date="2017-09" db="EMBL/GenBank/DDBJ databases">
        <authorList>
            <person name="Lee N."/>
            <person name="Cho B.-K."/>
        </authorList>
    </citation>
    <scope>NUCLEOTIDE SEQUENCE [LARGE SCALE GENOMIC DNA]</scope>
    <source>
        <strain evidence="3 4">ATCC 27476</strain>
    </source>
</reference>
<evidence type="ECO:0000256" key="1">
    <source>
        <dbReference type="SAM" id="MobiDB-lite"/>
    </source>
</evidence>
<feature type="region of interest" description="Disordered" evidence="1">
    <location>
        <begin position="1"/>
        <end position="36"/>
    </location>
</feature>
<protein>
    <recommendedName>
        <fullName evidence="5">Secreted protein</fullName>
    </recommendedName>
</protein>
<keyword evidence="2" id="KW-1133">Transmembrane helix</keyword>
<dbReference type="KEGG" id="svn:CP980_18345"/>